<keyword evidence="1" id="KW-0175">Coiled coil</keyword>
<name>A0A5J4RGG0_9ZZZZ</name>
<dbReference type="GO" id="GO:0015562">
    <property type="term" value="F:efflux transmembrane transporter activity"/>
    <property type="evidence" value="ECO:0007669"/>
    <property type="project" value="TreeGrafter"/>
</dbReference>
<dbReference type="PROSITE" id="PS51257">
    <property type="entry name" value="PROKAR_LIPOPROTEIN"/>
    <property type="match status" value="1"/>
</dbReference>
<organism evidence="2">
    <name type="scientific">termite gut metagenome</name>
    <dbReference type="NCBI Taxonomy" id="433724"/>
    <lineage>
        <taxon>unclassified sequences</taxon>
        <taxon>metagenomes</taxon>
        <taxon>organismal metagenomes</taxon>
    </lineage>
</organism>
<feature type="non-terminal residue" evidence="2">
    <location>
        <position position="162"/>
    </location>
</feature>
<dbReference type="SUPFAM" id="SSF111369">
    <property type="entry name" value="HlyD-like secretion proteins"/>
    <property type="match status" value="1"/>
</dbReference>
<sequence length="162" mass="18003">MKKNFQWIVLIAVALLSACSGSKGENKNTDATEQNDEKPVVKLANVMARPVEQLQEYTATVQAEVKNNIAPSMPVRINKIFVEVGDHVSKGQKLVEMDDANLRQAKLQLENQQKEFNRIDELYKVGGVSKSDWDAVKTVLDVTEKSYKNLSENISLLSPIGG</sequence>
<gene>
    <name evidence="2" type="ORF">EZS27_019357</name>
</gene>
<dbReference type="PANTHER" id="PTHR30469">
    <property type="entry name" value="MULTIDRUG RESISTANCE PROTEIN MDTA"/>
    <property type="match status" value="1"/>
</dbReference>
<dbReference type="GO" id="GO:1990281">
    <property type="term" value="C:efflux pump complex"/>
    <property type="evidence" value="ECO:0007669"/>
    <property type="project" value="TreeGrafter"/>
</dbReference>
<accession>A0A5J4RGG0</accession>
<proteinExistence type="predicted"/>
<dbReference type="Gene3D" id="1.10.287.470">
    <property type="entry name" value="Helix hairpin bin"/>
    <property type="match status" value="1"/>
</dbReference>
<evidence type="ECO:0000313" key="2">
    <source>
        <dbReference type="EMBL" id="KAA6332103.1"/>
    </source>
</evidence>
<comment type="caution">
    <text evidence="2">The sequence shown here is derived from an EMBL/GenBank/DDBJ whole genome shotgun (WGS) entry which is preliminary data.</text>
</comment>
<evidence type="ECO:0000256" key="1">
    <source>
        <dbReference type="SAM" id="Coils"/>
    </source>
</evidence>
<reference evidence="2" key="1">
    <citation type="submission" date="2019-03" db="EMBL/GenBank/DDBJ databases">
        <title>Single cell metagenomics reveals metabolic interactions within the superorganism composed of flagellate Streblomastix strix and complex community of Bacteroidetes bacteria on its surface.</title>
        <authorList>
            <person name="Treitli S.C."/>
            <person name="Kolisko M."/>
            <person name="Husnik F."/>
            <person name="Keeling P."/>
            <person name="Hampl V."/>
        </authorList>
    </citation>
    <scope>NUCLEOTIDE SEQUENCE</scope>
    <source>
        <strain evidence="2">STM</strain>
    </source>
</reference>
<dbReference type="AlphaFoldDB" id="A0A5J4RGG0"/>
<dbReference type="EMBL" id="SNRY01001285">
    <property type="protein sequence ID" value="KAA6332103.1"/>
    <property type="molecule type" value="Genomic_DNA"/>
</dbReference>
<feature type="coiled-coil region" evidence="1">
    <location>
        <begin position="95"/>
        <end position="122"/>
    </location>
</feature>
<protein>
    <submittedName>
        <fullName evidence="2">Uncharacterized protein</fullName>
    </submittedName>
</protein>
<dbReference type="PANTHER" id="PTHR30469:SF15">
    <property type="entry name" value="HLYD FAMILY OF SECRETION PROTEINS"/>
    <property type="match status" value="1"/>
</dbReference>